<dbReference type="InterPro" id="IPR045864">
    <property type="entry name" value="aa-tRNA-synth_II/BPL/LPL"/>
</dbReference>
<organism evidence="1 2">
    <name type="scientific">Methanocella paludicola (strain DSM 17711 / JCM 13418 / NBRC 101707 / SANAE)</name>
    <dbReference type="NCBI Taxonomy" id="304371"/>
    <lineage>
        <taxon>Archaea</taxon>
        <taxon>Methanobacteriati</taxon>
        <taxon>Methanobacteriota</taxon>
        <taxon>Stenosarchaea group</taxon>
        <taxon>Methanomicrobia</taxon>
        <taxon>Methanocellales</taxon>
        <taxon>Methanocellaceae</taxon>
        <taxon>Methanocella</taxon>
    </lineage>
</organism>
<dbReference type="KEGG" id="mpd:MCP_0699"/>
<dbReference type="GeneID" id="8680747"/>
<keyword evidence="2" id="KW-1185">Reference proteome</keyword>
<dbReference type="STRING" id="304371.MCP_0699"/>
<dbReference type="Gene3D" id="3.30.930.10">
    <property type="entry name" value="Bira Bifunctional Protein, Domain 2"/>
    <property type="match status" value="1"/>
</dbReference>
<evidence type="ECO:0000313" key="1">
    <source>
        <dbReference type="EMBL" id="BAI60771.1"/>
    </source>
</evidence>
<reference evidence="2" key="3">
    <citation type="journal article" date="2011" name="PLoS ONE">
        <title>Genome sequence of a mesophilic hydrogenotrophic methanogen Methanocella paludicola, the first cultivated representative of the order Methanocellales.</title>
        <authorList>
            <person name="Sakai S."/>
            <person name="Takaki Y."/>
            <person name="Shimamura S."/>
            <person name="Sekine M."/>
            <person name="Tajima T."/>
            <person name="Kosugi H."/>
            <person name="Ichikawa N."/>
            <person name="Tasumi E."/>
            <person name="Hiraki A.T."/>
            <person name="Shimizu A."/>
            <person name="Kato Y."/>
            <person name="Nishiko R."/>
            <person name="Mori K."/>
            <person name="Fujita N."/>
            <person name="Imachi H."/>
            <person name="Takai K."/>
        </authorList>
    </citation>
    <scope>NUCLEOTIDE SEQUENCE [LARGE SCALE GENOMIC DNA]</scope>
    <source>
        <strain evidence="2">DSM 17711 / JCM 13418 / NBRC 101707 / SANAE</strain>
    </source>
</reference>
<evidence type="ECO:0000313" key="2">
    <source>
        <dbReference type="Proteomes" id="UP000001882"/>
    </source>
</evidence>
<name>D1YWE9_METPS</name>
<dbReference type="PATRIC" id="fig|304371.9.peg.723"/>
<dbReference type="eggNOG" id="arCOG04875">
    <property type="taxonomic scope" value="Archaea"/>
</dbReference>
<dbReference type="AlphaFoldDB" id="D1YWE9"/>
<dbReference type="Proteomes" id="UP000001882">
    <property type="component" value="Chromosome"/>
</dbReference>
<dbReference type="InParanoid" id="D1YWE9"/>
<evidence type="ECO:0008006" key="3">
    <source>
        <dbReference type="Google" id="ProtNLM"/>
    </source>
</evidence>
<proteinExistence type="predicted"/>
<gene>
    <name evidence="1" type="ordered locus">MCP_0699</name>
</gene>
<reference evidence="1 2" key="2">
    <citation type="journal article" date="2008" name="Int. J. Syst. Evol. Microbiol.">
        <title>Methanocella paludicola gen. nov., sp. nov., a methane-producing archaeon, the first isolate of the lineage 'Rice Cluster I', and proposal of the new archaeal order Methanocellales ord. nov.</title>
        <authorList>
            <person name="Sakai S."/>
            <person name="Imachi H."/>
            <person name="Hanada S."/>
            <person name="Ohashi A."/>
            <person name="Harada H."/>
            <person name="Kamagata Y."/>
        </authorList>
    </citation>
    <scope>NUCLEOTIDE SEQUENCE [LARGE SCALE GENOMIC DNA]</scope>
    <source>
        <strain evidence="2">DSM 17711 / JCM 13418 / NBRC 101707 / SANAE</strain>
    </source>
</reference>
<dbReference type="SUPFAM" id="SSF55681">
    <property type="entry name" value="Class II aaRS and biotin synthetases"/>
    <property type="match status" value="1"/>
</dbReference>
<reference evidence="1 2" key="1">
    <citation type="journal article" date="2007" name="Appl. Environ. Microbiol.">
        <title>Isolation of key methanogens for global methane emission from rice paddy fields: a novel isolate affiliated with the clone cluster rice cluster I.</title>
        <authorList>
            <person name="Sakai S."/>
            <person name="Imachi H."/>
            <person name="Sekiguchi Y."/>
            <person name="Ohashi A."/>
            <person name="Harada H."/>
            <person name="Kamagata Y."/>
        </authorList>
    </citation>
    <scope>NUCLEOTIDE SEQUENCE [LARGE SCALE GENOMIC DNA]</scope>
    <source>
        <strain evidence="2">DSM 17711 / JCM 13418 / NBRC 101707 / SANAE</strain>
    </source>
</reference>
<dbReference type="InterPro" id="IPR007162">
    <property type="entry name" value="DUF366"/>
</dbReference>
<dbReference type="EMBL" id="AP011532">
    <property type="protein sequence ID" value="BAI60771.1"/>
    <property type="molecule type" value="Genomic_DNA"/>
</dbReference>
<sequence length="184" mass="21037">MKCIFAGERIGYDGSQIGSLWAYTKFEVQDDNIICFRGSCAIPLKHMIDVEDKIHNEKIESPDMLHFIVEHFDMPSLKVAYARQRLLACIAGEVFKDMGYSVSRKGDDLFYNNGKLSISIASTSPVSCKIHFGINVRCDEYMSLEKMGIKDVDAVQKQIGQRYAAEYEDMERDIRKSRPLEAYQ</sequence>
<dbReference type="RefSeq" id="WP_012899451.1">
    <property type="nucleotide sequence ID" value="NC_013665.1"/>
</dbReference>
<dbReference type="Pfam" id="PF04017">
    <property type="entry name" value="DUF366"/>
    <property type="match status" value="1"/>
</dbReference>
<dbReference type="PIRSF" id="PIRSF006503">
    <property type="entry name" value="UCP006503"/>
    <property type="match status" value="1"/>
</dbReference>
<accession>D1YWE9</accession>
<dbReference type="OrthoDB" id="70011at2157"/>
<protein>
    <recommendedName>
        <fullName evidence="3">DUF366 domain-containing protein</fullName>
    </recommendedName>
</protein>